<protein>
    <recommendedName>
        <fullName evidence="3">MalT-like TPR region domain-containing protein</fullName>
    </recommendedName>
</protein>
<evidence type="ECO:0000313" key="2">
    <source>
        <dbReference type="Proteomes" id="UP000075604"/>
    </source>
</evidence>
<dbReference type="EMBL" id="JELX01001953">
    <property type="protein sequence ID" value="KYF57039.1"/>
    <property type="molecule type" value="Genomic_DNA"/>
</dbReference>
<proteinExistence type="predicted"/>
<gene>
    <name evidence="1" type="ORF">BE04_30965</name>
</gene>
<dbReference type="Proteomes" id="UP000075604">
    <property type="component" value="Unassembled WGS sequence"/>
</dbReference>
<reference evidence="1 2" key="1">
    <citation type="submission" date="2014-02" db="EMBL/GenBank/DDBJ databases">
        <title>The small core and large imbalanced accessory genome model reveals a collaborative survival strategy of Sorangium cellulosum strains in nature.</title>
        <authorList>
            <person name="Han K."/>
            <person name="Peng R."/>
            <person name="Blom J."/>
            <person name="Li Y.-Z."/>
        </authorList>
    </citation>
    <scope>NUCLEOTIDE SEQUENCE [LARGE SCALE GENOMIC DNA]</scope>
    <source>
        <strain evidence="1 2">So0157-18</strain>
    </source>
</reference>
<name>A0A150PMT8_SORCE</name>
<comment type="caution">
    <text evidence="1">The sequence shown here is derived from an EMBL/GenBank/DDBJ whole genome shotgun (WGS) entry which is preliminary data.</text>
</comment>
<evidence type="ECO:0000313" key="1">
    <source>
        <dbReference type="EMBL" id="KYF57039.1"/>
    </source>
</evidence>
<sequence length="437" mass="47634">MAEHYELGKDTARAGHFFLRAALHANRRGDGDVSLAHVQRGLRCDVTEDVRLQLYAIHDEGHTWRGDFRAGSTYSEEILRLAPRGSPVWWCGVANKVCRDMILGTPEEEADTLRLVEQLGHVAAPPEAIDMAALYWLGIMDAIRLRCRFEAAERALAHLDALVEPVAATDPVSRGWRDLGHACFDGSTHPFSALRWARAAEQSFKEAGHLRGALFGRLLAGINLRLLGRPDEAEQALCATLGTDFAPYSVVRTACLTEILAGRGALDEAERQAELLVASVAGKDRPMDEGLARWVRADVLLRQGISERAEAEARSGCALLTNVTLYLWPGLVVLAAAQLAQGHAAEALATARHVIQHGRAFSVFASKAALVRLIEAESLHALGEHAAAAAALDNARRHLLARADQIDDPDLRQSFLEGVPEHARTLALTREGLTSRR</sequence>
<organism evidence="1 2">
    <name type="scientific">Sorangium cellulosum</name>
    <name type="common">Polyangium cellulosum</name>
    <dbReference type="NCBI Taxonomy" id="56"/>
    <lineage>
        <taxon>Bacteria</taxon>
        <taxon>Pseudomonadati</taxon>
        <taxon>Myxococcota</taxon>
        <taxon>Polyangia</taxon>
        <taxon>Polyangiales</taxon>
        <taxon>Polyangiaceae</taxon>
        <taxon>Sorangium</taxon>
    </lineage>
</organism>
<accession>A0A150PMT8</accession>
<evidence type="ECO:0008006" key="3">
    <source>
        <dbReference type="Google" id="ProtNLM"/>
    </source>
</evidence>
<dbReference type="AlphaFoldDB" id="A0A150PMT8"/>